<reference evidence="8" key="1">
    <citation type="submission" date="2020-12" db="EMBL/GenBank/DDBJ databases">
        <title>Genomic characterization of non-nitrogen-fixing Frankia strains.</title>
        <authorList>
            <person name="Carlos-Shanley C."/>
            <person name="Guerra T."/>
            <person name="Hahn D."/>
        </authorList>
    </citation>
    <scope>NUCLEOTIDE SEQUENCE</scope>
    <source>
        <strain evidence="8">CN6</strain>
    </source>
</reference>
<dbReference type="Pfam" id="PF17390">
    <property type="entry name" value="Bac_rhamnosid_C"/>
    <property type="match status" value="1"/>
</dbReference>
<dbReference type="Gene3D" id="2.60.420.10">
    <property type="entry name" value="Maltose phosphorylase, domain 3"/>
    <property type="match status" value="1"/>
</dbReference>
<dbReference type="Gene3D" id="2.60.120.260">
    <property type="entry name" value="Galactose-binding domain-like"/>
    <property type="match status" value="2"/>
</dbReference>
<dbReference type="PANTHER" id="PTHR33307">
    <property type="entry name" value="ALPHA-RHAMNOSIDASE (EUROFUNG)"/>
    <property type="match status" value="1"/>
</dbReference>
<evidence type="ECO:0000256" key="2">
    <source>
        <dbReference type="ARBA" id="ARBA00012652"/>
    </source>
</evidence>
<dbReference type="Gene3D" id="1.50.10.10">
    <property type="match status" value="1"/>
</dbReference>
<dbReference type="GO" id="GO:0005975">
    <property type="term" value="P:carbohydrate metabolic process"/>
    <property type="evidence" value="ECO:0007669"/>
    <property type="project" value="InterPro"/>
</dbReference>
<evidence type="ECO:0000259" key="6">
    <source>
        <dbReference type="Pfam" id="PF17389"/>
    </source>
</evidence>
<dbReference type="Pfam" id="PF05592">
    <property type="entry name" value="Bac_rhamnosid"/>
    <property type="match status" value="1"/>
</dbReference>
<dbReference type="EC" id="3.2.1.40" evidence="2"/>
<dbReference type="PIRSF" id="PIRSF010631">
    <property type="entry name" value="A-rhamnsds"/>
    <property type="match status" value="1"/>
</dbReference>
<dbReference type="PANTHER" id="PTHR33307:SF6">
    <property type="entry name" value="ALPHA-RHAMNOSIDASE (EUROFUNG)-RELATED"/>
    <property type="match status" value="1"/>
</dbReference>
<evidence type="ECO:0000256" key="3">
    <source>
        <dbReference type="ARBA" id="ARBA00022801"/>
    </source>
</evidence>
<comment type="catalytic activity">
    <reaction evidence="1">
        <text>Hydrolysis of terminal non-reducing alpha-L-rhamnose residues in alpha-L-rhamnosides.</text>
        <dbReference type="EC" id="3.2.1.40"/>
    </reaction>
</comment>
<dbReference type="EMBL" id="JAEACQ010000162">
    <property type="protein sequence ID" value="MBL7627590.1"/>
    <property type="molecule type" value="Genomic_DNA"/>
</dbReference>
<dbReference type="GO" id="GO:0030596">
    <property type="term" value="F:alpha-L-rhamnosidase activity"/>
    <property type="evidence" value="ECO:0007669"/>
    <property type="project" value="UniProtKB-EC"/>
</dbReference>
<feature type="domain" description="Alpha-L-rhamnosidase C-terminal" evidence="7">
    <location>
        <begin position="667"/>
        <end position="741"/>
    </location>
</feature>
<keyword evidence="9" id="KW-1185">Reference proteome</keyword>
<dbReference type="RefSeq" id="WP_202998839.1">
    <property type="nucleotide sequence ID" value="NZ_JADWYU010000096.1"/>
</dbReference>
<evidence type="ECO:0000313" key="8">
    <source>
        <dbReference type="EMBL" id="MBL7627590.1"/>
    </source>
</evidence>
<name>A0A937RBW3_9ACTN</name>
<evidence type="ECO:0000313" key="9">
    <source>
        <dbReference type="Proteomes" id="UP000604475"/>
    </source>
</evidence>
<dbReference type="Pfam" id="PF08531">
    <property type="entry name" value="Bac_rhamnosid_N"/>
    <property type="match status" value="1"/>
</dbReference>
<sequence length="833" mass="91252">MSPSWTARFIAAPAHPTGQGPAPAPYLRREFTVGPGLRSATLHVTALGLVEAHLNGSRVGDEVLCPGWTSYRHRLVVSSHDVTGLLVEGANALGAILGEGWAVGRLTWEEGRRGLWADRPAGFLRLDLDYGDRAETVGSDADWRAGTGAVLADGIYDGETYDARCHPDGWSEPGFDDAGWSPVEVVEHDLDILIAPQAPPIRRIEQLAPVKILTTPAGRTVVDFGQNLSGWVRLTVQGEPGATITLRHAETLIDGEIDFRTNRTALATNRYTLRGDADPETWEPRFTFHGFRYVEVDGWPGQLDADALRAVVVHSDLRRTGWFETSNELVNQLHRNVVWSMRGNFVGVPTDCPQRDERLGWTGDLNAFAPTAAFLYDVHDLLGSWLADLAAEQREKGYVPLVVPDALSMPITTPTALWGDAAVSLPWALYQEYGDLEILARQYASMTAFIDSVEDMLDERGLWNSGFQFGDWLDPDAPPTNPAGGKTDAYLVACAYLCRTTSELAQAADALGRTEDAARYSTLHQRVRAAFRDEWVTPAGLVANDTVTAYALAICFDILRPDQQQRAGRRLADLVTKAKYRISTGFAGTPLVAHALSRTGHLDTAYRLLLQTECPSFLYPVTQGATTIWERWDAITPDGSLHDTGMTSLNHYALGAIADWLHRVVGGLTPAEPGYRRIRIIPQPGGGLTHATVTHDTPHGRAGVAWRHDPGRRMTVDVTIPSGTTADVVLPRHPDDLTVHVGPGHHHWEYDIPTPARPIYTLDTPLKVLFHDPATWAALRAAFLQHLPQLSDADSDTEPSLPNLRALLEHFPEQAPAIERDLLAVLATPADTT</sequence>
<dbReference type="Proteomes" id="UP000604475">
    <property type="component" value="Unassembled WGS sequence"/>
</dbReference>
<gene>
    <name evidence="8" type="ORF">I7412_10490</name>
</gene>
<organism evidence="8 9">
    <name type="scientific">Frankia nepalensis</name>
    <dbReference type="NCBI Taxonomy" id="1836974"/>
    <lineage>
        <taxon>Bacteria</taxon>
        <taxon>Bacillati</taxon>
        <taxon>Actinomycetota</taxon>
        <taxon>Actinomycetes</taxon>
        <taxon>Frankiales</taxon>
        <taxon>Frankiaceae</taxon>
        <taxon>Frankia</taxon>
    </lineage>
</organism>
<dbReference type="InterPro" id="IPR008902">
    <property type="entry name" value="Rhamnosid_concanavalin"/>
</dbReference>
<evidence type="ECO:0000256" key="1">
    <source>
        <dbReference type="ARBA" id="ARBA00001445"/>
    </source>
</evidence>
<dbReference type="InterPro" id="IPR016007">
    <property type="entry name" value="Alpha_rhamnosid"/>
</dbReference>
<dbReference type="InterPro" id="IPR013737">
    <property type="entry name" value="Bac_rhamnosid_N"/>
</dbReference>
<dbReference type="InterPro" id="IPR008928">
    <property type="entry name" value="6-hairpin_glycosidase_sf"/>
</dbReference>
<feature type="domain" description="Alpha-L-rhamnosidase six-hairpin glycosidase" evidence="6">
    <location>
        <begin position="318"/>
        <end position="665"/>
    </location>
</feature>
<evidence type="ECO:0000259" key="4">
    <source>
        <dbReference type="Pfam" id="PF05592"/>
    </source>
</evidence>
<evidence type="ECO:0000259" key="7">
    <source>
        <dbReference type="Pfam" id="PF17390"/>
    </source>
</evidence>
<feature type="domain" description="Bacterial alpha-L-rhamnosidase N-terminal" evidence="5">
    <location>
        <begin position="38"/>
        <end position="205"/>
    </location>
</feature>
<feature type="domain" description="Alpha-L-rhamnosidase concanavalin-like" evidence="4">
    <location>
        <begin position="215"/>
        <end position="314"/>
    </location>
</feature>
<protein>
    <recommendedName>
        <fullName evidence="2">alpha-L-rhamnosidase</fullName>
        <ecNumber evidence="2">3.2.1.40</ecNumber>
    </recommendedName>
</protein>
<accession>A0A937RBW3</accession>
<evidence type="ECO:0000259" key="5">
    <source>
        <dbReference type="Pfam" id="PF08531"/>
    </source>
</evidence>
<dbReference type="InterPro" id="IPR012341">
    <property type="entry name" value="6hp_glycosidase-like_sf"/>
</dbReference>
<dbReference type="InterPro" id="IPR035396">
    <property type="entry name" value="Bac_rhamnosid6H"/>
</dbReference>
<dbReference type="AlphaFoldDB" id="A0A937RBW3"/>
<dbReference type="SUPFAM" id="SSF48208">
    <property type="entry name" value="Six-hairpin glycosidases"/>
    <property type="match status" value="1"/>
</dbReference>
<proteinExistence type="predicted"/>
<comment type="caution">
    <text evidence="8">The sequence shown here is derived from an EMBL/GenBank/DDBJ whole genome shotgun (WGS) entry which is preliminary data.</text>
</comment>
<keyword evidence="3 8" id="KW-0378">Hydrolase</keyword>
<dbReference type="Pfam" id="PF17389">
    <property type="entry name" value="Bac_rhamnosid6H"/>
    <property type="match status" value="1"/>
</dbReference>
<dbReference type="InterPro" id="IPR035398">
    <property type="entry name" value="Bac_rhamnosid_C"/>
</dbReference>